<evidence type="ECO:0000259" key="6">
    <source>
        <dbReference type="Pfam" id="PF00107"/>
    </source>
</evidence>
<comment type="cofactor">
    <cofactor evidence="1 5">
        <name>Zn(2+)</name>
        <dbReference type="ChEBI" id="CHEBI:29105"/>
    </cofactor>
</comment>
<accession>A0ABY4FHI6</accession>
<reference evidence="8 9" key="1">
    <citation type="submission" date="2022-04" db="EMBL/GenBank/DDBJ databases">
        <title>Leucobacter sp. isolated from rhizosphere of garlic.</title>
        <authorList>
            <person name="Won M."/>
            <person name="Lee C.-M."/>
            <person name="Woen H.-Y."/>
            <person name="Kwon S.-W."/>
        </authorList>
    </citation>
    <scope>NUCLEOTIDE SEQUENCE [LARGE SCALE GENOMIC DNA]</scope>
    <source>
        <strain evidence="8 9">H21R-40</strain>
    </source>
</reference>
<keyword evidence="9" id="KW-1185">Reference proteome</keyword>
<dbReference type="EMBL" id="CP095045">
    <property type="protein sequence ID" value="UOQ55963.1"/>
    <property type="molecule type" value="Genomic_DNA"/>
</dbReference>
<dbReference type="SUPFAM" id="SSF50129">
    <property type="entry name" value="GroES-like"/>
    <property type="match status" value="1"/>
</dbReference>
<dbReference type="PANTHER" id="PTHR43401">
    <property type="entry name" value="L-THREONINE 3-DEHYDROGENASE"/>
    <property type="match status" value="1"/>
</dbReference>
<comment type="similarity">
    <text evidence="5">Belongs to the zinc-containing alcohol dehydrogenase family.</text>
</comment>
<evidence type="ECO:0000256" key="2">
    <source>
        <dbReference type="ARBA" id="ARBA00022723"/>
    </source>
</evidence>
<evidence type="ECO:0000259" key="7">
    <source>
        <dbReference type="Pfam" id="PF08240"/>
    </source>
</evidence>
<dbReference type="Pfam" id="PF08240">
    <property type="entry name" value="ADH_N"/>
    <property type="match status" value="1"/>
</dbReference>
<keyword evidence="4" id="KW-0560">Oxidoreductase</keyword>
<evidence type="ECO:0000256" key="1">
    <source>
        <dbReference type="ARBA" id="ARBA00001947"/>
    </source>
</evidence>
<evidence type="ECO:0000256" key="3">
    <source>
        <dbReference type="ARBA" id="ARBA00022833"/>
    </source>
</evidence>
<proteinExistence type="inferred from homology"/>
<dbReference type="InterPro" id="IPR002328">
    <property type="entry name" value="ADH_Zn_CS"/>
</dbReference>
<dbReference type="InterPro" id="IPR013154">
    <property type="entry name" value="ADH-like_N"/>
</dbReference>
<dbReference type="SUPFAM" id="SSF51735">
    <property type="entry name" value="NAD(P)-binding Rossmann-fold domains"/>
    <property type="match status" value="1"/>
</dbReference>
<feature type="domain" description="Alcohol dehydrogenase-like N-terminal" evidence="7">
    <location>
        <begin position="26"/>
        <end position="150"/>
    </location>
</feature>
<protein>
    <submittedName>
        <fullName evidence="8">Alcohol dehydrogenase catalytic domain-containing protein</fullName>
    </submittedName>
</protein>
<dbReference type="Gene3D" id="3.90.180.10">
    <property type="entry name" value="Medium-chain alcohol dehydrogenases, catalytic domain"/>
    <property type="match status" value="1"/>
</dbReference>
<organism evidence="8 9">
    <name type="scientific">Leucobacter allii</name>
    <dbReference type="NCBI Taxonomy" id="2932247"/>
    <lineage>
        <taxon>Bacteria</taxon>
        <taxon>Bacillati</taxon>
        <taxon>Actinomycetota</taxon>
        <taxon>Actinomycetes</taxon>
        <taxon>Micrococcales</taxon>
        <taxon>Microbacteriaceae</taxon>
        <taxon>Leucobacter</taxon>
    </lineage>
</organism>
<name>A0ABY4FHI6_9MICO</name>
<dbReference type="PROSITE" id="PS00059">
    <property type="entry name" value="ADH_ZINC"/>
    <property type="match status" value="1"/>
</dbReference>
<dbReference type="InterPro" id="IPR036291">
    <property type="entry name" value="NAD(P)-bd_dom_sf"/>
</dbReference>
<dbReference type="InterPro" id="IPR013149">
    <property type="entry name" value="ADH-like_C"/>
</dbReference>
<feature type="domain" description="Alcohol dehydrogenase-like C-terminal" evidence="6">
    <location>
        <begin position="193"/>
        <end position="322"/>
    </location>
</feature>
<dbReference type="PANTHER" id="PTHR43401:SF2">
    <property type="entry name" value="L-THREONINE 3-DEHYDROGENASE"/>
    <property type="match status" value="1"/>
</dbReference>
<dbReference type="Proteomes" id="UP000831786">
    <property type="component" value="Chromosome"/>
</dbReference>
<gene>
    <name evidence="8" type="ORF">MUN78_09620</name>
</gene>
<dbReference type="RefSeq" id="WP_244726063.1">
    <property type="nucleotide sequence ID" value="NZ_CP095045.1"/>
</dbReference>
<evidence type="ECO:0000256" key="5">
    <source>
        <dbReference type="RuleBase" id="RU361277"/>
    </source>
</evidence>
<evidence type="ECO:0000256" key="4">
    <source>
        <dbReference type="ARBA" id="ARBA00023002"/>
    </source>
</evidence>
<sequence>MTTAQQIVFTAPGTIEVQTNPVPVVGDDDLLVRVRRVGICATDLHVLDGHIGDPFPVVPGHEFVGEVARIGERARTARGLEVGDHVAVEMLLPCGTCDWCRRGEYNICAEDDVVNGGPGRQYGISLTQAQAPGFWGGYAELLFVPRGAIVHCLDPAIPWDAAALVEPLAVACRCVARGGVSLGDDVVIIGPGPVGLLAAAAAREAGARRVILVGTRDERLARGAGFGVDAVINTRSSDDPIAELRGLLDGRLADVVIEIAGVAEAQQQAVRMTRRGGRTVLAGAIGSRVPVAFLQDEDILLREVEIVASFLSAGGFTPAIGLLARAEYPFAELVSHRFPLERAAEALDLVRGKRDGVMKAVLLPNG</sequence>
<dbReference type="Gene3D" id="3.40.50.720">
    <property type="entry name" value="NAD(P)-binding Rossmann-like Domain"/>
    <property type="match status" value="1"/>
</dbReference>
<dbReference type="InterPro" id="IPR011032">
    <property type="entry name" value="GroES-like_sf"/>
</dbReference>
<evidence type="ECO:0000313" key="9">
    <source>
        <dbReference type="Proteomes" id="UP000831786"/>
    </source>
</evidence>
<dbReference type="InterPro" id="IPR050129">
    <property type="entry name" value="Zn_alcohol_dh"/>
</dbReference>
<keyword evidence="2 5" id="KW-0479">Metal-binding</keyword>
<evidence type="ECO:0000313" key="8">
    <source>
        <dbReference type="EMBL" id="UOQ55963.1"/>
    </source>
</evidence>
<keyword evidence="3 5" id="KW-0862">Zinc</keyword>
<dbReference type="Pfam" id="PF00107">
    <property type="entry name" value="ADH_zinc_N"/>
    <property type="match status" value="1"/>
</dbReference>